<comment type="function">
    <text evidence="5">Effector that suppresses plant defense responses during pathogen infection.</text>
</comment>
<keyword evidence="8" id="KW-1185">Reference proteome</keyword>
<keyword evidence="3 5" id="KW-0964">Secreted</keyword>
<sequence>MRLAYIFAIVVAATFQPASAFSPVKDSKAVVKNGATPATVTAQGGRLLRGVDNAYDSLDGDDDDSDLDDDDLDGDFDEERGLGDTLKKLNPVTAVKKSVKQTAKAKQMIKDAVEYQKMIEKAKELVYKN</sequence>
<dbReference type="InterPro" id="IPR031825">
    <property type="entry name" value="RXLR"/>
</dbReference>
<feature type="compositionally biased region" description="Acidic residues" evidence="6">
    <location>
        <begin position="58"/>
        <end position="78"/>
    </location>
</feature>
<comment type="similarity">
    <text evidence="2 5">Belongs to the RxLR effector family.</text>
</comment>
<evidence type="ECO:0000256" key="6">
    <source>
        <dbReference type="SAM" id="MobiDB-lite"/>
    </source>
</evidence>
<protein>
    <recommendedName>
        <fullName evidence="5">RxLR effector protein</fullName>
    </recommendedName>
</protein>
<keyword evidence="4 5" id="KW-0732">Signal</keyword>
<dbReference type="Pfam" id="PF16810">
    <property type="entry name" value="RXLR"/>
    <property type="match status" value="1"/>
</dbReference>
<comment type="caution">
    <text evidence="7">The sequence shown here is derived from an EMBL/GenBank/DDBJ whole genome shotgun (WGS) entry which is preliminary data.</text>
</comment>
<accession>A0AAD9LBG1</accession>
<evidence type="ECO:0000313" key="8">
    <source>
        <dbReference type="Proteomes" id="UP001259832"/>
    </source>
</evidence>
<dbReference type="AlphaFoldDB" id="A0AAD9LBG1"/>
<evidence type="ECO:0000256" key="4">
    <source>
        <dbReference type="ARBA" id="ARBA00022729"/>
    </source>
</evidence>
<reference evidence="7" key="1">
    <citation type="submission" date="2023-08" db="EMBL/GenBank/DDBJ databases">
        <title>Reference Genome Resource for the Citrus Pathogen Phytophthora citrophthora.</title>
        <authorList>
            <person name="Moller H."/>
            <person name="Coetzee B."/>
            <person name="Rose L.J."/>
            <person name="Van Niekerk J.M."/>
        </authorList>
    </citation>
    <scope>NUCLEOTIDE SEQUENCE</scope>
    <source>
        <strain evidence="7">STE-U-9442</strain>
    </source>
</reference>
<dbReference type="Proteomes" id="UP001259832">
    <property type="component" value="Unassembled WGS sequence"/>
</dbReference>
<name>A0AAD9LBG1_9STRA</name>
<comment type="domain">
    <text evidence="5">The RxLR-dEER motif acts to carry the protein into the host cell cytoplasm through binding to cell surface phosphatidylinositol-3-phosphate.</text>
</comment>
<feature type="region of interest" description="Disordered" evidence="6">
    <location>
        <begin position="57"/>
        <end position="81"/>
    </location>
</feature>
<evidence type="ECO:0000256" key="3">
    <source>
        <dbReference type="ARBA" id="ARBA00022525"/>
    </source>
</evidence>
<evidence type="ECO:0000313" key="7">
    <source>
        <dbReference type="EMBL" id="KAK1929497.1"/>
    </source>
</evidence>
<feature type="chain" id="PRO_5041916036" description="RxLR effector protein" evidence="5">
    <location>
        <begin position="21"/>
        <end position="129"/>
    </location>
</feature>
<dbReference type="EMBL" id="JASMQC010000048">
    <property type="protein sequence ID" value="KAK1929497.1"/>
    <property type="molecule type" value="Genomic_DNA"/>
</dbReference>
<evidence type="ECO:0000256" key="1">
    <source>
        <dbReference type="ARBA" id="ARBA00004613"/>
    </source>
</evidence>
<comment type="subcellular location">
    <subcellularLocation>
        <location evidence="1 5">Secreted</location>
    </subcellularLocation>
</comment>
<organism evidence="7 8">
    <name type="scientific">Phytophthora citrophthora</name>
    <dbReference type="NCBI Taxonomy" id="4793"/>
    <lineage>
        <taxon>Eukaryota</taxon>
        <taxon>Sar</taxon>
        <taxon>Stramenopiles</taxon>
        <taxon>Oomycota</taxon>
        <taxon>Peronosporomycetes</taxon>
        <taxon>Peronosporales</taxon>
        <taxon>Peronosporaceae</taxon>
        <taxon>Phytophthora</taxon>
    </lineage>
</organism>
<gene>
    <name evidence="7" type="ORF">P3T76_015065</name>
</gene>
<feature type="signal peptide" evidence="5">
    <location>
        <begin position="1"/>
        <end position="20"/>
    </location>
</feature>
<evidence type="ECO:0000256" key="5">
    <source>
        <dbReference type="RuleBase" id="RU367124"/>
    </source>
</evidence>
<evidence type="ECO:0000256" key="2">
    <source>
        <dbReference type="ARBA" id="ARBA00010400"/>
    </source>
</evidence>
<proteinExistence type="inferred from homology"/>